<evidence type="ECO:0000259" key="6">
    <source>
        <dbReference type="PROSITE" id="PS50089"/>
    </source>
</evidence>
<keyword evidence="8" id="KW-1185">Reference proteome</keyword>
<feature type="compositionally biased region" description="Polar residues" evidence="5">
    <location>
        <begin position="230"/>
        <end position="254"/>
    </location>
</feature>
<evidence type="ECO:0000256" key="4">
    <source>
        <dbReference type="PROSITE-ProRule" id="PRU00175"/>
    </source>
</evidence>
<keyword evidence="1" id="KW-0479">Metal-binding</keyword>
<dbReference type="InterPro" id="IPR017907">
    <property type="entry name" value="Znf_RING_CS"/>
</dbReference>
<sequence>MEPLDTVADAIPLLQITHTNSACPICLDVFKEPVCFSCGHIFCRACAVRCTAARPRCPLCNQAVPNMRHSVRLPQLSLFCILTREVGLRIGRSELGTYMEKTALPLLDSERISSLKRQCGAALEDALEETQERPPLRGLRRLSPSPRPIQRPFTLNGCQSSNSSSSVGTASVCSVTKRSQKMCCPEILCDAAGETQRLHSDSPSPPSLVVREGGDVIWDEAPHHSTTALVATPFPSASTGCAEDSSPSGSQKYQPHTHTPPPPPPTWQPSPAPFPSTLQLLRSHLAPLADELDATPRLRRSSPSPLPTVVEATRSITASRGTDRSDRASSLAVVAKDTSDSKKTTAWGLWGRGNGVIHCSLIPPLALLLAQQGGGITDDASGANTEAPLTAAASQPRAFTDTASPTWHRSGCCALCGLDVVQRTAVRQRLQQLLRSPTAHCDPTELALQTEESLSLLLGPLWGVRCEIQVSDSKGTHAHVLTGEGEYTTMELDSVQEAHFGRNGVTGHLCTGVAHHNCLAWAGLVDVFTDTSLENLSGATAAPGVNLVPGTTVSLHMTVPLQNPLEVVAAHTLGRVARWQLLAATLWDIQKREVNAEDEPGQPPRTFSGGGGTEGPLVARHCALCESDASLVDSTFLQFSLGAGLRTCEGTERGEGRCGQRYHYPCALLAGASACLVFGLEDERNVLAASADPCVRDRNTGGAPRSLGLPVEVWCGVCHERHEARRRRK</sequence>
<dbReference type="GeneID" id="94291453"/>
<dbReference type="GO" id="GO:0061630">
    <property type="term" value="F:ubiquitin protein ligase activity"/>
    <property type="evidence" value="ECO:0007669"/>
    <property type="project" value="InterPro"/>
</dbReference>
<dbReference type="RefSeq" id="XP_067758051.1">
    <property type="nucleotide sequence ID" value="XM_067901376.1"/>
</dbReference>
<evidence type="ECO:0000256" key="5">
    <source>
        <dbReference type="SAM" id="MobiDB-lite"/>
    </source>
</evidence>
<dbReference type="GO" id="GO:0006301">
    <property type="term" value="P:DNA damage tolerance"/>
    <property type="evidence" value="ECO:0007669"/>
    <property type="project" value="InterPro"/>
</dbReference>
<accession>A0A836LF39</accession>
<dbReference type="InterPro" id="IPR013083">
    <property type="entry name" value="Znf_RING/FYVE/PHD"/>
</dbReference>
<dbReference type="InterPro" id="IPR039577">
    <property type="entry name" value="Rad18"/>
</dbReference>
<dbReference type="GO" id="GO:0003697">
    <property type="term" value="F:single-stranded DNA binding"/>
    <property type="evidence" value="ECO:0007669"/>
    <property type="project" value="InterPro"/>
</dbReference>
<organism evidence="7 8">
    <name type="scientific">Porcisia hertigi</name>
    <dbReference type="NCBI Taxonomy" id="2761500"/>
    <lineage>
        <taxon>Eukaryota</taxon>
        <taxon>Discoba</taxon>
        <taxon>Euglenozoa</taxon>
        <taxon>Kinetoplastea</taxon>
        <taxon>Metakinetoplastina</taxon>
        <taxon>Trypanosomatida</taxon>
        <taxon>Trypanosomatidae</taxon>
        <taxon>Leishmaniinae</taxon>
        <taxon>Porcisia</taxon>
    </lineage>
</organism>
<dbReference type="AlphaFoldDB" id="A0A836LF39"/>
<dbReference type="GO" id="GO:0008270">
    <property type="term" value="F:zinc ion binding"/>
    <property type="evidence" value="ECO:0007669"/>
    <property type="project" value="UniProtKB-KW"/>
</dbReference>
<comment type="caution">
    <text evidence="7">The sequence shown here is derived from an EMBL/GenBank/DDBJ whole genome shotgun (WGS) entry which is preliminary data.</text>
</comment>
<protein>
    <recommendedName>
        <fullName evidence="6">RING-type domain-containing protein</fullName>
    </recommendedName>
</protein>
<name>A0A836LF39_9TRYP</name>
<proteinExistence type="predicted"/>
<dbReference type="PANTHER" id="PTHR14134">
    <property type="entry name" value="E3 UBIQUITIN-PROTEIN LIGASE RAD18"/>
    <property type="match status" value="1"/>
</dbReference>
<dbReference type="EMBL" id="JAFJZO010000017">
    <property type="protein sequence ID" value="KAG5508162.1"/>
    <property type="molecule type" value="Genomic_DNA"/>
</dbReference>
<evidence type="ECO:0000256" key="2">
    <source>
        <dbReference type="ARBA" id="ARBA00022771"/>
    </source>
</evidence>
<evidence type="ECO:0000313" key="8">
    <source>
        <dbReference type="Proteomes" id="UP000674318"/>
    </source>
</evidence>
<evidence type="ECO:0000313" key="7">
    <source>
        <dbReference type="EMBL" id="KAG5508162.1"/>
    </source>
</evidence>
<feature type="compositionally biased region" description="Pro residues" evidence="5">
    <location>
        <begin position="258"/>
        <end position="274"/>
    </location>
</feature>
<dbReference type="SMART" id="SM00184">
    <property type="entry name" value="RING"/>
    <property type="match status" value="1"/>
</dbReference>
<evidence type="ECO:0000256" key="1">
    <source>
        <dbReference type="ARBA" id="ARBA00022723"/>
    </source>
</evidence>
<dbReference type="PROSITE" id="PS50089">
    <property type="entry name" value="ZF_RING_2"/>
    <property type="match status" value="1"/>
</dbReference>
<dbReference type="Proteomes" id="UP000674318">
    <property type="component" value="Chromosome 17"/>
</dbReference>
<dbReference type="PROSITE" id="PS00518">
    <property type="entry name" value="ZF_RING_1"/>
    <property type="match status" value="1"/>
</dbReference>
<feature type="region of interest" description="Disordered" evidence="5">
    <location>
        <begin position="230"/>
        <end position="276"/>
    </location>
</feature>
<dbReference type="Pfam" id="PF13923">
    <property type="entry name" value="zf-C3HC4_2"/>
    <property type="match status" value="1"/>
</dbReference>
<dbReference type="KEGG" id="phet:94291453"/>
<dbReference type="OrthoDB" id="273771at2759"/>
<feature type="domain" description="RING-type" evidence="6">
    <location>
        <begin position="23"/>
        <end position="61"/>
    </location>
</feature>
<evidence type="ECO:0000256" key="3">
    <source>
        <dbReference type="ARBA" id="ARBA00022833"/>
    </source>
</evidence>
<gene>
    <name evidence="7" type="ORF">JKF63_05416</name>
</gene>
<feature type="region of interest" description="Disordered" evidence="5">
    <location>
        <begin position="292"/>
        <end position="330"/>
    </location>
</feature>
<dbReference type="Gene3D" id="3.30.40.10">
    <property type="entry name" value="Zinc/RING finger domain, C3HC4 (zinc finger)"/>
    <property type="match status" value="1"/>
</dbReference>
<keyword evidence="2 4" id="KW-0863">Zinc-finger</keyword>
<keyword evidence="3" id="KW-0862">Zinc</keyword>
<dbReference type="InterPro" id="IPR001841">
    <property type="entry name" value="Znf_RING"/>
</dbReference>
<dbReference type="SUPFAM" id="SSF57850">
    <property type="entry name" value="RING/U-box"/>
    <property type="match status" value="1"/>
</dbReference>
<reference evidence="7 8" key="1">
    <citation type="submission" date="2021-02" db="EMBL/GenBank/DDBJ databases">
        <title>Porcisia hertigi Genome sequencing and assembly.</title>
        <authorList>
            <person name="Almutairi H."/>
            <person name="Gatherer D."/>
        </authorList>
    </citation>
    <scope>NUCLEOTIDE SEQUENCE [LARGE SCALE GENOMIC DNA]</scope>
    <source>
        <strain evidence="7 8">C119</strain>
    </source>
</reference>
<dbReference type="GO" id="GO:0006513">
    <property type="term" value="P:protein monoubiquitination"/>
    <property type="evidence" value="ECO:0007669"/>
    <property type="project" value="InterPro"/>
</dbReference>
<dbReference type="PANTHER" id="PTHR14134:SF4">
    <property type="entry name" value="PROTEIN NCA1"/>
    <property type="match status" value="1"/>
</dbReference>